<reference evidence="2" key="3">
    <citation type="submission" date="2025-09" db="UniProtKB">
        <authorList>
            <consortium name="Ensembl"/>
        </authorList>
    </citation>
    <scope>IDENTIFICATION</scope>
</reference>
<dbReference type="PANTHER" id="PTHR45784">
    <property type="entry name" value="C-TYPE LECTIN DOMAIN FAMILY 20 MEMBER A-RELATED"/>
    <property type="match status" value="1"/>
</dbReference>
<dbReference type="Gene3D" id="3.10.100.10">
    <property type="entry name" value="Mannose-Binding Protein A, subunit A"/>
    <property type="match status" value="1"/>
</dbReference>
<keyword evidence="3" id="KW-1185">Reference proteome</keyword>
<dbReference type="PANTHER" id="PTHR45784:SF3">
    <property type="entry name" value="C-TYPE LECTIN DOMAIN FAMILY 4 MEMBER K-LIKE-RELATED"/>
    <property type="match status" value="1"/>
</dbReference>
<reference evidence="2" key="1">
    <citation type="submission" date="2019-06" db="EMBL/GenBank/DDBJ databases">
        <authorList>
            <consortium name="Wellcome Sanger Institute Data Sharing"/>
        </authorList>
    </citation>
    <scope>NUCLEOTIDE SEQUENCE [LARGE SCALE GENOMIC DNA]</scope>
</reference>
<sequence>MDYFQPLYISLVFQPSGFSFTSCSAFLREYHYIDLPRKWAEAQHYCREKYTDLATFESMDDINKLNRAQLEDEYVWIGLNSWRWSATGKPSTTGYQKWGYGEPNNKRAVQHCVILYTNGTWMRAVIHSIHFCATKVKTIIYEYTHIRVSL</sequence>
<reference evidence="2" key="2">
    <citation type="submission" date="2025-08" db="UniProtKB">
        <authorList>
            <consortium name="Ensembl"/>
        </authorList>
    </citation>
    <scope>IDENTIFICATION</scope>
</reference>
<proteinExistence type="predicted"/>
<feature type="domain" description="C-type lectin" evidence="1">
    <location>
        <begin position="30"/>
        <end position="121"/>
    </location>
</feature>
<dbReference type="OMA" id="HYINTAM"/>
<dbReference type="Pfam" id="PF00059">
    <property type="entry name" value="Lectin_C"/>
    <property type="match status" value="1"/>
</dbReference>
<dbReference type="PROSITE" id="PS50041">
    <property type="entry name" value="C_TYPE_LECTIN_2"/>
    <property type="match status" value="1"/>
</dbReference>
<dbReference type="Proteomes" id="UP000472267">
    <property type="component" value="Chromosome 11"/>
</dbReference>
<evidence type="ECO:0000313" key="2">
    <source>
        <dbReference type="Ensembl" id="ENSSFAP00005001220.1"/>
    </source>
</evidence>
<evidence type="ECO:0000259" key="1">
    <source>
        <dbReference type="PROSITE" id="PS50041"/>
    </source>
</evidence>
<dbReference type="SMART" id="SM00034">
    <property type="entry name" value="CLECT"/>
    <property type="match status" value="1"/>
</dbReference>
<evidence type="ECO:0000313" key="3">
    <source>
        <dbReference type="Proteomes" id="UP000472267"/>
    </source>
</evidence>
<name>A0A672FAR8_SALFA</name>
<dbReference type="InterPro" id="IPR001304">
    <property type="entry name" value="C-type_lectin-like"/>
</dbReference>
<dbReference type="InterPro" id="IPR016187">
    <property type="entry name" value="CTDL_fold"/>
</dbReference>
<accession>A0A672FAR8</accession>
<dbReference type="Ensembl" id="ENSSFAT00005001284.1">
    <property type="protein sequence ID" value="ENSSFAP00005001220.1"/>
    <property type="gene ID" value="ENSSFAG00005000895.1"/>
</dbReference>
<organism evidence="2 3">
    <name type="scientific">Salarias fasciatus</name>
    <name type="common">Jewelled blenny</name>
    <name type="synonym">Blennius fasciatus</name>
    <dbReference type="NCBI Taxonomy" id="181472"/>
    <lineage>
        <taxon>Eukaryota</taxon>
        <taxon>Metazoa</taxon>
        <taxon>Chordata</taxon>
        <taxon>Craniata</taxon>
        <taxon>Vertebrata</taxon>
        <taxon>Euteleostomi</taxon>
        <taxon>Actinopterygii</taxon>
        <taxon>Neopterygii</taxon>
        <taxon>Teleostei</taxon>
        <taxon>Neoteleostei</taxon>
        <taxon>Acanthomorphata</taxon>
        <taxon>Ovalentaria</taxon>
        <taxon>Blenniimorphae</taxon>
        <taxon>Blenniiformes</taxon>
        <taxon>Blennioidei</taxon>
        <taxon>Blenniidae</taxon>
        <taxon>Salariinae</taxon>
        <taxon>Salarias</taxon>
    </lineage>
</organism>
<protein>
    <recommendedName>
        <fullName evidence="1">C-type lectin domain-containing protein</fullName>
    </recommendedName>
</protein>
<dbReference type="AlphaFoldDB" id="A0A672FAR8"/>
<dbReference type="SUPFAM" id="SSF56436">
    <property type="entry name" value="C-type lectin-like"/>
    <property type="match status" value="1"/>
</dbReference>
<dbReference type="InterPro" id="IPR016186">
    <property type="entry name" value="C-type_lectin-like/link_sf"/>
</dbReference>
<dbReference type="InParanoid" id="A0A672FAR8"/>